<evidence type="ECO:0008006" key="3">
    <source>
        <dbReference type="Google" id="ProtNLM"/>
    </source>
</evidence>
<dbReference type="PATRIC" id="fig|762633.3.peg.119"/>
<organism evidence="1 2">
    <name type="scientific">Thermus thermophilus (strain SG0.5JP17-16)</name>
    <dbReference type="NCBI Taxonomy" id="762633"/>
    <lineage>
        <taxon>Bacteria</taxon>
        <taxon>Thermotogati</taxon>
        <taxon>Deinococcota</taxon>
        <taxon>Deinococci</taxon>
        <taxon>Thermales</taxon>
        <taxon>Thermaceae</taxon>
        <taxon>Thermus</taxon>
    </lineage>
</organism>
<dbReference type="RefSeq" id="WP_014509753.1">
    <property type="nucleotide sequence ID" value="NC_017272.1"/>
</dbReference>
<dbReference type="KEGG" id="tts:Ththe16_0116"/>
<accession>F6DHV4</accession>
<reference evidence="1 2" key="1">
    <citation type="submission" date="2011-05" db="EMBL/GenBank/DDBJ databases">
        <title>Complete sequence of chromosome of Thermus thermophilus SG0.5JP17-16.</title>
        <authorList>
            <consortium name="US DOE Joint Genome Institute"/>
            <person name="Lucas S."/>
            <person name="Han J."/>
            <person name="Lapidus A."/>
            <person name="Cheng J.-F."/>
            <person name="Goodwin L."/>
            <person name="Pitluck S."/>
            <person name="Peters L."/>
            <person name="Mikhailova N."/>
            <person name="Teshima H."/>
            <person name="Han C."/>
            <person name="Tapia R."/>
            <person name="Land M."/>
            <person name="Hauser L."/>
            <person name="Kyrpides N."/>
            <person name="Ivanova N."/>
            <person name="Pagani I."/>
            <person name="Allgaier M."/>
            <person name="Hugenholtz P."/>
            <person name="Singer S."/>
            <person name="Gladden J."/>
            <person name="Woyke T."/>
        </authorList>
    </citation>
    <scope>NUCLEOTIDE SEQUENCE [LARGE SCALE GENOMIC DNA]</scope>
    <source>
        <strain evidence="1 2">SG0.5JP17-16</strain>
    </source>
</reference>
<dbReference type="Proteomes" id="UP000009233">
    <property type="component" value="Chromosome"/>
</dbReference>
<evidence type="ECO:0000313" key="2">
    <source>
        <dbReference type="Proteomes" id="UP000009233"/>
    </source>
</evidence>
<evidence type="ECO:0000313" key="1">
    <source>
        <dbReference type="EMBL" id="AEG32553.1"/>
    </source>
</evidence>
<proteinExistence type="predicted"/>
<dbReference type="InterPro" id="IPR021330">
    <property type="entry name" value="DUF2939"/>
</dbReference>
<dbReference type="EMBL" id="CP002777">
    <property type="protein sequence ID" value="AEG32553.1"/>
    <property type="molecule type" value="Genomic_DNA"/>
</dbReference>
<dbReference type="AlphaFoldDB" id="F6DHV4"/>
<dbReference type="HOGENOM" id="CLU_089890_1_0_0"/>
<gene>
    <name evidence="1" type="ordered locus">Ththe16_0116</name>
</gene>
<sequence length="176" mass="19592">MGLPSPILETMRGIRAFLVALGLLALGLGLYTWASPYLFLRDLQGAILEGDRARLERMVDFPRVREGLKAQIHAQLLKEVGKEVQANPFAGLAYLFAAGLVDPLVEVLVSPEGLAALGTGAGPGEAPKEEVKNWRLKYQGFRTAYIHHKDDPESRLYLERQGLWGWKVVRLEFPLE</sequence>
<name>F6DHV4_THETG</name>
<protein>
    <recommendedName>
        <fullName evidence="3">DUF2939 domain-containing protein</fullName>
    </recommendedName>
</protein>
<dbReference type="Pfam" id="PF11159">
    <property type="entry name" value="DUF2939"/>
    <property type="match status" value="1"/>
</dbReference>